<evidence type="ECO:0000313" key="3">
    <source>
        <dbReference type="Proteomes" id="UP000051952"/>
    </source>
</evidence>
<keyword evidence="3" id="KW-1185">Reference proteome</keyword>
<dbReference type="SUPFAM" id="SSF101898">
    <property type="entry name" value="NHL repeat"/>
    <property type="match status" value="1"/>
</dbReference>
<feature type="non-terminal residue" evidence="2">
    <location>
        <position position="187"/>
    </location>
</feature>
<dbReference type="EMBL" id="CYKH01000530">
    <property type="protein sequence ID" value="CUG05000.1"/>
    <property type="molecule type" value="Genomic_DNA"/>
</dbReference>
<dbReference type="AlphaFoldDB" id="A0A0S4IZA1"/>
<protein>
    <submittedName>
        <fullName evidence="2">GPI-anchored surface protein, putative</fullName>
    </submittedName>
</protein>
<dbReference type="InterPro" id="IPR011042">
    <property type="entry name" value="6-blade_b-propeller_TolB-like"/>
</dbReference>
<dbReference type="Proteomes" id="UP000051952">
    <property type="component" value="Unassembled WGS sequence"/>
</dbReference>
<evidence type="ECO:0000256" key="1">
    <source>
        <dbReference type="SAM" id="SignalP"/>
    </source>
</evidence>
<dbReference type="Gene3D" id="2.120.10.30">
    <property type="entry name" value="TolB, C-terminal domain"/>
    <property type="match status" value="1"/>
</dbReference>
<sequence>MMSTVFLRILLVTIATVQCSCRIAPPRFVTTISPGWSVGGVDIAADGTVVVASYFCTINTVLGNGTAIVVAGAVSVCAFADGIGRNARFNVPLGIARDARRNILYIADEYNNAIRVLNLLTFAVTTLFGLTFGYNNGAFSVVQLKYCIDVVYSKSEILYVVDFGNGVVRRANLNTSLVATVSAPLIG</sequence>
<proteinExistence type="predicted"/>
<feature type="chain" id="PRO_5006621830" evidence="1">
    <location>
        <begin position="20"/>
        <end position="187"/>
    </location>
</feature>
<dbReference type="VEuPathDB" id="TriTrypDB:BSAL_70705"/>
<dbReference type="PANTHER" id="PTHR46388">
    <property type="entry name" value="NHL REPEAT-CONTAINING PROTEIN 2"/>
    <property type="match status" value="1"/>
</dbReference>
<dbReference type="OrthoDB" id="273823at2759"/>
<feature type="signal peptide" evidence="1">
    <location>
        <begin position="1"/>
        <end position="19"/>
    </location>
</feature>
<dbReference type="PANTHER" id="PTHR46388:SF2">
    <property type="entry name" value="NHL REPEAT-CONTAINING PROTEIN 2"/>
    <property type="match status" value="1"/>
</dbReference>
<keyword evidence="1" id="KW-0732">Signal</keyword>
<gene>
    <name evidence="2" type="ORF">BSAL_70705</name>
</gene>
<organism evidence="2 3">
    <name type="scientific">Bodo saltans</name>
    <name type="common">Flagellated protozoan</name>
    <dbReference type="NCBI Taxonomy" id="75058"/>
    <lineage>
        <taxon>Eukaryota</taxon>
        <taxon>Discoba</taxon>
        <taxon>Euglenozoa</taxon>
        <taxon>Kinetoplastea</taxon>
        <taxon>Metakinetoplastina</taxon>
        <taxon>Eubodonida</taxon>
        <taxon>Bodonidae</taxon>
        <taxon>Bodo</taxon>
    </lineage>
</organism>
<evidence type="ECO:0000313" key="2">
    <source>
        <dbReference type="EMBL" id="CUG05000.1"/>
    </source>
</evidence>
<reference evidence="3" key="1">
    <citation type="submission" date="2015-09" db="EMBL/GenBank/DDBJ databases">
        <authorList>
            <consortium name="Pathogen Informatics"/>
        </authorList>
    </citation>
    <scope>NUCLEOTIDE SEQUENCE [LARGE SCALE GENOMIC DNA]</scope>
    <source>
        <strain evidence="3">Lake Konstanz</strain>
    </source>
</reference>
<accession>A0A0S4IZA1</accession>
<name>A0A0S4IZA1_BODSA</name>